<feature type="domain" description="Release factor glutamine methyltransferase N-terminal" evidence="7">
    <location>
        <begin position="27"/>
        <end position="97"/>
    </location>
</feature>
<feature type="binding site" evidence="5">
    <location>
        <begin position="144"/>
        <end position="148"/>
    </location>
    <ligand>
        <name>S-adenosyl-L-methionine</name>
        <dbReference type="ChEBI" id="CHEBI:59789"/>
    </ligand>
</feature>
<evidence type="ECO:0000256" key="3">
    <source>
        <dbReference type="ARBA" id="ARBA00022691"/>
    </source>
</evidence>
<dbReference type="Pfam" id="PF17827">
    <property type="entry name" value="PrmC_N"/>
    <property type="match status" value="1"/>
</dbReference>
<dbReference type="InterPro" id="IPR040758">
    <property type="entry name" value="PrmC_N"/>
</dbReference>
<keyword evidence="9" id="KW-1185">Reference proteome</keyword>
<evidence type="ECO:0000259" key="6">
    <source>
        <dbReference type="Pfam" id="PF05175"/>
    </source>
</evidence>
<dbReference type="InterPro" id="IPR019874">
    <property type="entry name" value="RF_methyltr_PrmC"/>
</dbReference>
<dbReference type="AlphaFoldDB" id="A0AA41YZT0"/>
<evidence type="ECO:0000313" key="9">
    <source>
        <dbReference type="Proteomes" id="UP001165667"/>
    </source>
</evidence>
<evidence type="ECO:0000256" key="5">
    <source>
        <dbReference type="HAMAP-Rule" id="MF_02126"/>
    </source>
</evidence>
<comment type="similarity">
    <text evidence="5">Belongs to the protein N5-glutamine methyltransferase family. PrmC subfamily.</text>
</comment>
<feature type="binding site" evidence="5">
    <location>
        <begin position="211"/>
        <end position="214"/>
    </location>
    <ligand>
        <name>substrate</name>
    </ligand>
</feature>
<dbReference type="InterPro" id="IPR029063">
    <property type="entry name" value="SAM-dependent_MTases_sf"/>
</dbReference>
<evidence type="ECO:0000256" key="1">
    <source>
        <dbReference type="ARBA" id="ARBA00022603"/>
    </source>
</evidence>
<dbReference type="NCBIfam" id="TIGR03534">
    <property type="entry name" value="RF_mod_PrmC"/>
    <property type="match status" value="1"/>
</dbReference>
<dbReference type="GO" id="GO:0032259">
    <property type="term" value="P:methylation"/>
    <property type="evidence" value="ECO:0007669"/>
    <property type="project" value="UniProtKB-KW"/>
</dbReference>
<accession>A0AA41YZT0</accession>
<dbReference type="GO" id="GO:0003676">
    <property type="term" value="F:nucleic acid binding"/>
    <property type="evidence" value="ECO:0007669"/>
    <property type="project" value="InterPro"/>
</dbReference>
<dbReference type="Gene3D" id="1.10.8.10">
    <property type="entry name" value="DNA helicase RuvA subunit, C-terminal domain"/>
    <property type="match status" value="1"/>
</dbReference>
<dbReference type="Proteomes" id="UP001165667">
    <property type="component" value="Unassembled WGS sequence"/>
</dbReference>
<gene>
    <name evidence="5 8" type="primary">prmC</name>
    <name evidence="8" type="ORF">M8523_07755</name>
</gene>
<dbReference type="InterPro" id="IPR007848">
    <property type="entry name" value="Small_mtfrase_dom"/>
</dbReference>
<sequence>MVARAGLPDWVTNLTGPGAFASLTHIEARAHIARCLREAGVADAALDARIFVEEASGLDRTALIRAGGVPIGGVAAERLRLWLARRLAGEPVWRIVGQREFWGLPFAVTPAVLDPRPDTETLVSAALTALGDRRASPLFVLDLGIGSGAILASLLTECPLAEGIGVDRSRPACDVARRNLTALGLSSRSLVVNGSWADAIADSRFDLVVSNPPYIETSVIPTLDREVREHDPHFALDGGSDGLDCYRVIASALPRLLRSGGVTVLEVGAGQARSVQGLLDRAGLRHETTRSDLGGRPRAVVARKA</sequence>
<dbReference type="InterPro" id="IPR050320">
    <property type="entry name" value="N5-glutamine_MTase"/>
</dbReference>
<feature type="binding site" evidence="5">
    <location>
        <position position="196"/>
    </location>
    <ligand>
        <name>S-adenosyl-L-methionine</name>
        <dbReference type="ChEBI" id="CHEBI:59789"/>
    </ligand>
</feature>
<dbReference type="Gene3D" id="3.40.50.150">
    <property type="entry name" value="Vaccinia Virus protein VP39"/>
    <property type="match status" value="1"/>
</dbReference>
<dbReference type="InterPro" id="IPR004556">
    <property type="entry name" value="HemK-like"/>
</dbReference>
<evidence type="ECO:0000313" key="8">
    <source>
        <dbReference type="EMBL" id="MCW6507913.1"/>
    </source>
</evidence>
<dbReference type="HAMAP" id="MF_02126">
    <property type="entry name" value="RF_methyltr_PrmC"/>
    <property type="match status" value="1"/>
</dbReference>
<protein>
    <recommendedName>
        <fullName evidence="5">Release factor glutamine methyltransferase</fullName>
        <shortName evidence="5">RF MTase</shortName>
        <ecNumber evidence="5">2.1.1.297</ecNumber>
    </recommendedName>
    <alternativeName>
        <fullName evidence="5">N5-glutamine methyltransferase PrmC</fullName>
    </alternativeName>
    <alternativeName>
        <fullName evidence="5">Protein-(glutamine-N5) MTase PrmC</fullName>
    </alternativeName>
    <alternativeName>
        <fullName evidence="5">Protein-glutamine N-methyltransferase PrmC</fullName>
    </alternativeName>
</protein>
<name>A0AA41YZT0_9HYPH</name>
<dbReference type="RefSeq" id="WP_282584282.1">
    <property type="nucleotide sequence ID" value="NZ_JAMOIM010000004.1"/>
</dbReference>
<feature type="binding site" evidence="5">
    <location>
        <position position="211"/>
    </location>
    <ligand>
        <name>S-adenosyl-L-methionine</name>
        <dbReference type="ChEBI" id="CHEBI:59789"/>
    </ligand>
</feature>
<dbReference type="CDD" id="cd02440">
    <property type="entry name" value="AdoMet_MTases"/>
    <property type="match status" value="1"/>
</dbReference>
<dbReference type="EC" id="2.1.1.297" evidence="5"/>
<dbReference type="NCBIfam" id="TIGR00536">
    <property type="entry name" value="hemK_fam"/>
    <property type="match status" value="1"/>
</dbReference>
<dbReference type="PANTHER" id="PTHR18895">
    <property type="entry name" value="HEMK METHYLTRANSFERASE"/>
    <property type="match status" value="1"/>
</dbReference>
<evidence type="ECO:0000256" key="4">
    <source>
        <dbReference type="ARBA" id="ARBA00048391"/>
    </source>
</evidence>
<proteinExistence type="inferred from homology"/>
<keyword evidence="1 5" id="KW-0489">Methyltransferase</keyword>
<comment type="catalytic activity">
    <reaction evidence="4 5">
        <text>L-glutaminyl-[peptide chain release factor] + S-adenosyl-L-methionine = N(5)-methyl-L-glutaminyl-[peptide chain release factor] + S-adenosyl-L-homocysteine + H(+)</text>
        <dbReference type="Rhea" id="RHEA:42896"/>
        <dbReference type="Rhea" id="RHEA-COMP:10271"/>
        <dbReference type="Rhea" id="RHEA-COMP:10272"/>
        <dbReference type="ChEBI" id="CHEBI:15378"/>
        <dbReference type="ChEBI" id="CHEBI:30011"/>
        <dbReference type="ChEBI" id="CHEBI:57856"/>
        <dbReference type="ChEBI" id="CHEBI:59789"/>
        <dbReference type="ChEBI" id="CHEBI:61891"/>
        <dbReference type="EC" id="2.1.1.297"/>
    </reaction>
</comment>
<evidence type="ECO:0000259" key="7">
    <source>
        <dbReference type="Pfam" id="PF17827"/>
    </source>
</evidence>
<dbReference type="GO" id="GO:0102559">
    <property type="term" value="F:peptide chain release factor N(5)-glutamine methyltransferase activity"/>
    <property type="evidence" value="ECO:0007669"/>
    <property type="project" value="UniProtKB-EC"/>
</dbReference>
<dbReference type="SUPFAM" id="SSF53335">
    <property type="entry name" value="S-adenosyl-L-methionine-dependent methyltransferases"/>
    <property type="match status" value="1"/>
</dbReference>
<organism evidence="8 9">
    <name type="scientific">Lichenifustis flavocetrariae</name>
    <dbReference type="NCBI Taxonomy" id="2949735"/>
    <lineage>
        <taxon>Bacteria</taxon>
        <taxon>Pseudomonadati</taxon>
        <taxon>Pseudomonadota</taxon>
        <taxon>Alphaproteobacteria</taxon>
        <taxon>Hyphomicrobiales</taxon>
        <taxon>Lichenihabitantaceae</taxon>
        <taxon>Lichenifustis</taxon>
    </lineage>
</organism>
<feature type="domain" description="Methyltransferase small" evidence="6">
    <location>
        <begin position="140"/>
        <end position="217"/>
    </location>
</feature>
<feature type="binding site" evidence="5">
    <location>
        <position position="167"/>
    </location>
    <ligand>
        <name>S-adenosyl-L-methionine</name>
        <dbReference type="ChEBI" id="CHEBI:59789"/>
    </ligand>
</feature>
<reference evidence="8" key="1">
    <citation type="submission" date="2022-05" db="EMBL/GenBank/DDBJ databases">
        <authorList>
            <person name="Pankratov T."/>
        </authorList>
    </citation>
    <scope>NUCLEOTIDE SEQUENCE</scope>
    <source>
        <strain evidence="8">BP6-180914</strain>
    </source>
</reference>
<dbReference type="InterPro" id="IPR002052">
    <property type="entry name" value="DNA_methylase_N6_adenine_CS"/>
</dbReference>
<dbReference type="Pfam" id="PF05175">
    <property type="entry name" value="MTS"/>
    <property type="match status" value="1"/>
</dbReference>
<dbReference type="PROSITE" id="PS00092">
    <property type="entry name" value="N6_MTASE"/>
    <property type="match status" value="1"/>
</dbReference>
<evidence type="ECO:0000256" key="2">
    <source>
        <dbReference type="ARBA" id="ARBA00022679"/>
    </source>
</evidence>
<dbReference type="PANTHER" id="PTHR18895:SF74">
    <property type="entry name" value="MTRF1L RELEASE FACTOR GLUTAMINE METHYLTRANSFERASE"/>
    <property type="match status" value="1"/>
</dbReference>
<comment type="caution">
    <text evidence="8">The sequence shown here is derived from an EMBL/GenBank/DDBJ whole genome shotgun (WGS) entry which is preliminary data.</text>
</comment>
<dbReference type="EMBL" id="JAMOIM010000004">
    <property type="protein sequence ID" value="MCW6507913.1"/>
    <property type="molecule type" value="Genomic_DNA"/>
</dbReference>
<keyword evidence="2 5" id="KW-0808">Transferase</keyword>
<keyword evidence="3 5" id="KW-0949">S-adenosyl-L-methionine</keyword>
<comment type="function">
    <text evidence="5">Methylates the class 1 translation termination release factors RF1/PrfA and RF2/PrfB on the glutamine residue of the universally conserved GGQ motif.</text>
</comment>